<gene>
    <name evidence="3" type="ORF">RL2RES_112</name>
</gene>
<keyword evidence="2" id="KW-0812">Transmembrane</keyword>
<evidence type="ECO:0000256" key="2">
    <source>
        <dbReference type="SAM" id="Phobius"/>
    </source>
</evidence>
<feature type="transmembrane region" description="Helical" evidence="2">
    <location>
        <begin position="27"/>
        <end position="44"/>
    </location>
</feature>
<keyword evidence="2" id="KW-1133">Transmembrane helix</keyword>
<name>A0A6B9JDC7_9CAUD</name>
<reference evidence="3 4" key="1">
    <citation type="submission" date="2019-10" db="EMBL/GenBank/DDBJ databases">
        <title>Complete genome sequence of bacteriophage vB_RLeM_RL2RES.</title>
        <authorList>
            <person name="Gunathilake D."/>
            <person name="Bhat S."/>
            <person name="Yost C.K."/>
            <person name="Hynes M.F."/>
        </authorList>
    </citation>
    <scope>NUCLEOTIDE SEQUENCE [LARGE SCALE GENOMIC DNA]</scope>
</reference>
<accession>A0A6B9JDC7</accession>
<dbReference type="EMBL" id="MN549361">
    <property type="protein sequence ID" value="QGZ14196.1"/>
    <property type="molecule type" value="Genomic_DNA"/>
</dbReference>
<dbReference type="Proteomes" id="UP000433502">
    <property type="component" value="Segment"/>
</dbReference>
<sequence length="150" mass="16937">MIDTTITYTILGLSLLTIVCFMNKLKWATVFVIPVAFLCYYSYVSNLPKQLGYPVDWKLTESEEATFLYGTEGKDFIYMTVLEKDLRVPRLIQMVNTKENREGLQKLIKKQQEGRTASIGRGNPDDKINEDKIGDFSVHDGAAGGAEESK</sequence>
<evidence type="ECO:0000313" key="3">
    <source>
        <dbReference type="EMBL" id="QGZ14196.1"/>
    </source>
</evidence>
<keyword evidence="4" id="KW-1185">Reference proteome</keyword>
<organism evidence="3 4">
    <name type="scientific">Rhizobium phage RL2RES</name>
    <dbReference type="NCBI Taxonomy" id="103371"/>
    <lineage>
        <taxon>Viruses</taxon>
        <taxon>Duplodnaviria</taxon>
        <taxon>Heunggongvirae</taxon>
        <taxon>Uroviricota</taxon>
        <taxon>Caudoviricetes</taxon>
        <taxon>Pootjesviridae</taxon>
        <taxon>Innesvirus</taxon>
        <taxon>Innesvirus RL2RES</taxon>
    </lineage>
</organism>
<evidence type="ECO:0000256" key="1">
    <source>
        <dbReference type="SAM" id="MobiDB-lite"/>
    </source>
</evidence>
<feature type="compositionally biased region" description="Basic and acidic residues" evidence="1">
    <location>
        <begin position="123"/>
        <end position="138"/>
    </location>
</feature>
<proteinExistence type="predicted"/>
<feature type="region of interest" description="Disordered" evidence="1">
    <location>
        <begin position="107"/>
        <end position="150"/>
    </location>
</feature>
<evidence type="ECO:0000313" key="4">
    <source>
        <dbReference type="Proteomes" id="UP000433502"/>
    </source>
</evidence>
<keyword evidence="2" id="KW-0472">Membrane</keyword>
<protein>
    <submittedName>
        <fullName evidence="3">Uncharacterized protein</fullName>
    </submittedName>
</protein>
<feature type="transmembrane region" description="Helical" evidence="2">
    <location>
        <begin position="6"/>
        <end position="22"/>
    </location>
</feature>